<dbReference type="Proteomes" id="UP001162992">
    <property type="component" value="Chromosome 6"/>
</dbReference>
<proteinExistence type="predicted"/>
<protein>
    <submittedName>
        <fullName evidence="1">Uncharacterized protein</fullName>
    </submittedName>
</protein>
<sequence length="276" mass="31003">MGPKNISLILSDAPTKDMSVMDRMCLKLEAICLEADKNPSVLFQEASKYVENQMSTVGNNMRKLCAEIIRDLLPPSPLNAPDAAEADISVPDKAVKVLEKEFQQHKQVQQGSTLQQQPVDCEVNGKIILTSTLENESSNGFKAGVNKAKLSDMETSRPIKVADFSSKIQQAVEKETAKLDVPDRCKAENLSDMSKELDRNVSALSDDMSSWSNQRSRLYLPEINEDMEQDAYWYVGSEYREALMQRISETTSSLRDIEDQKSARGFDEPDLDWELL</sequence>
<evidence type="ECO:0000313" key="2">
    <source>
        <dbReference type="Proteomes" id="UP001162992"/>
    </source>
</evidence>
<dbReference type="EMBL" id="CM055097">
    <property type="protein sequence ID" value="KAJ7554182.1"/>
    <property type="molecule type" value="Genomic_DNA"/>
</dbReference>
<comment type="caution">
    <text evidence="1">The sequence shown here is derived from an EMBL/GenBank/DDBJ whole genome shotgun (WGS) entry which is preliminary data.</text>
</comment>
<evidence type="ECO:0000313" key="1">
    <source>
        <dbReference type="EMBL" id="KAJ7554182.1"/>
    </source>
</evidence>
<accession>A0ACC2DJC5</accession>
<keyword evidence="2" id="KW-1185">Reference proteome</keyword>
<gene>
    <name evidence="1" type="ORF">O6H91_06G129500</name>
</gene>
<name>A0ACC2DJC5_DIPCM</name>
<reference evidence="2" key="1">
    <citation type="journal article" date="2024" name="Proc. Natl. Acad. Sci. U.S.A.">
        <title>Extraordinary preservation of gene collinearity over three hundred million years revealed in homosporous lycophytes.</title>
        <authorList>
            <person name="Li C."/>
            <person name="Wickell D."/>
            <person name="Kuo L.Y."/>
            <person name="Chen X."/>
            <person name="Nie B."/>
            <person name="Liao X."/>
            <person name="Peng D."/>
            <person name="Ji J."/>
            <person name="Jenkins J."/>
            <person name="Williams M."/>
            <person name="Shu S."/>
            <person name="Plott C."/>
            <person name="Barry K."/>
            <person name="Rajasekar S."/>
            <person name="Grimwood J."/>
            <person name="Han X."/>
            <person name="Sun S."/>
            <person name="Hou Z."/>
            <person name="He W."/>
            <person name="Dai G."/>
            <person name="Sun C."/>
            <person name="Schmutz J."/>
            <person name="Leebens-Mack J.H."/>
            <person name="Li F.W."/>
            <person name="Wang L."/>
        </authorList>
    </citation>
    <scope>NUCLEOTIDE SEQUENCE [LARGE SCALE GENOMIC DNA]</scope>
    <source>
        <strain evidence="2">cv. PW_Plant_1</strain>
    </source>
</reference>
<organism evidence="1 2">
    <name type="scientific">Diphasiastrum complanatum</name>
    <name type="common">Issler's clubmoss</name>
    <name type="synonym">Lycopodium complanatum</name>
    <dbReference type="NCBI Taxonomy" id="34168"/>
    <lineage>
        <taxon>Eukaryota</taxon>
        <taxon>Viridiplantae</taxon>
        <taxon>Streptophyta</taxon>
        <taxon>Embryophyta</taxon>
        <taxon>Tracheophyta</taxon>
        <taxon>Lycopodiopsida</taxon>
        <taxon>Lycopodiales</taxon>
        <taxon>Lycopodiaceae</taxon>
        <taxon>Lycopodioideae</taxon>
        <taxon>Diphasiastrum</taxon>
    </lineage>
</organism>